<dbReference type="GO" id="GO:0008934">
    <property type="term" value="F:inositol monophosphate 1-phosphatase activity"/>
    <property type="evidence" value="ECO:0007669"/>
    <property type="project" value="InterPro"/>
</dbReference>
<feature type="binding site" evidence="8">
    <location>
        <position position="72"/>
    </location>
    <ligand>
        <name>Mg(2+)</name>
        <dbReference type="ChEBI" id="CHEBI:18420"/>
        <label>1</label>
        <note>catalytic</note>
    </ligand>
</feature>
<dbReference type="OrthoDB" id="10254945at2759"/>
<dbReference type="FunFam" id="3.30.540.10:FF:000004">
    <property type="entry name" value="Inositol-1-monophosphatase"/>
    <property type="match status" value="1"/>
</dbReference>
<name>A0A6P7F7U6_DIAVI</name>
<dbReference type="Pfam" id="PF00459">
    <property type="entry name" value="Inositol_P"/>
    <property type="match status" value="1"/>
</dbReference>
<dbReference type="PANTHER" id="PTHR20854">
    <property type="entry name" value="INOSITOL MONOPHOSPHATASE"/>
    <property type="match status" value="1"/>
</dbReference>
<evidence type="ECO:0000256" key="5">
    <source>
        <dbReference type="ARBA" id="ARBA00022723"/>
    </source>
</evidence>
<dbReference type="PANTHER" id="PTHR20854:SF4">
    <property type="entry name" value="INOSITOL-1-MONOPHOSPHATASE-RELATED"/>
    <property type="match status" value="1"/>
</dbReference>
<dbReference type="InterPro" id="IPR020583">
    <property type="entry name" value="Inositol_monoP_metal-BS"/>
</dbReference>
<dbReference type="InterPro" id="IPR020550">
    <property type="entry name" value="Inositol_monophosphatase_CS"/>
</dbReference>
<dbReference type="InterPro" id="IPR033942">
    <property type="entry name" value="IMPase"/>
</dbReference>
<evidence type="ECO:0000256" key="8">
    <source>
        <dbReference type="PIRSR" id="PIRSR600760-2"/>
    </source>
</evidence>
<proteinExistence type="inferred from homology"/>
<dbReference type="SUPFAM" id="SSF56655">
    <property type="entry name" value="Carbohydrate phosphatase"/>
    <property type="match status" value="1"/>
</dbReference>
<dbReference type="PRINTS" id="PR00377">
    <property type="entry name" value="IMPHPHTASES"/>
</dbReference>
<dbReference type="AlphaFoldDB" id="A0A6P7F7U6"/>
<dbReference type="InterPro" id="IPR020552">
    <property type="entry name" value="Inositol_monoPase_Li-sen"/>
</dbReference>
<feature type="binding site" evidence="8">
    <location>
        <position position="92"/>
    </location>
    <ligand>
        <name>Mg(2+)</name>
        <dbReference type="ChEBI" id="CHEBI:18420"/>
        <label>1</label>
        <note>catalytic</note>
    </ligand>
</feature>
<dbReference type="Proteomes" id="UP001652700">
    <property type="component" value="Unplaced"/>
</dbReference>
<dbReference type="GeneID" id="114325619"/>
<evidence type="ECO:0000256" key="2">
    <source>
        <dbReference type="ARBA" id="ARBA00001946"/>
    </source>
</evidence>
<dbReference type="GO" id="GO:0007165">
    <property type="term" value="P:signal transduction"/>
    <property type="evidence" value="ECO:0007669"/>
    <property type="project" value="TreeGrafter"/>
</dbReference>
<comment type="similarity">
    <text evidence="4 9">Belongs to the inositol monophosphatase superfamily.</text>
</comment>
<dbReference type="UniPathway" id="UPA00823">
    <property type="reaction ID" value="UER00788"/>
</dbReference>
<reference evidence="10" key="2">
    <citation type="submission" date="2025-05" db="UniProtKB">
        <authorList>
            <consortium name="EnsemblMetazoa"/>
        </authorList>
    </citation>
    <scope>IDENTIFICATION</scope>
</reference>
<keyword evidence="6 9" id="KW-0378">Hydrolase</keyword>
<reference evidence="12" key="1">
    <citation type="submission" date="2025-04" db="UniProtKB">
        <authorList>
            <consortium name="RefSeq"/>
        </authorList>
    </citation>
    <scope>IDENTIFICATION</scope>
</reference>
<feature type="binding site" evidence="8">
    <location>
        <position position="94"/>
    </location>
    <ligand>
        <name>Mg(2+)</name>
        <dbReference type="ChEBI" id="CHEBI:18420"/>
        <label>1</label>
        <note>catalytic</note>
    </ligand>
</feature>
<comment type="pathway">
    <text evidence="3 9">Polyol metabolism; myo-inositol biosynthesis; myo-inositol from D-glucose 6-phosphate: step 2/2.</text>
</comment>
<organism evidence="12">
    <name type="scientific">Diabrotica virgifera virgifera</name>
    <name type="common">western corn rootworm</name>
    <dbReference type="NCBI Taxonomy" id="50390"/>
    <lineage>
        <taxon>Eukaryota</taxon>
        <taxon>Metazoa</taxon>
        <taxon>Ecdysozoa</taxon>
        <taxon>Arthropoda</taxon>
        <taxon>Hexapoda</taxon>
        <taxon>Insecta</taxon>
        <taxon>Pterygota</taxon>
        <taxon>Neoptera</taxon>
        <taxon>Endopterygota</taxon>
        <taxon>Coleoptera</taxon>
        <taxon>Polyphaga</taxon>
        <taxon>Cucujiformia</taxon>
        <taxon>Chrysomeloidea</taxon>
        <taxon>Chrysomelidae</taxon>
        <taxon>Galerucinae</taxon>
        <taxon>Diabroticina</taxon>
        <taxon>Diabroticites</taxon>
        <taxon>Diabrotica</taxon>
    </lineage>
</organism>
<dbReference type="InParanoid" id="A0A6P7F7U6"/>
<dbReference type="Gene3D" id="3.30.540.10">
    <property type="entry name" value="Fructose-1,6-Bisphosphatase, subunit A, domain 1"/>
    <property type="match status" value="1"/>
</dbReference>
<keyword evidence="5 8" id="KW-0479">Metal-binding</keyword>
<dbReference type="PRINTS" id="PR00378">
    <property type="entry name" value="LIIMPHPHTASE"/>
</dbReference>
<evidence type="ECO:0000313" key="11">
    <source>
        <dbReference type="Proteomes" id="UP001652700"/>
    </source>
</evidence>
<dbReference type="CDD" id="cd01639">
    <property type="entry name" value="IMPase"/>
    <property type="match status" value="1"/>
</dbReference>
<dbReference type="PROSITE" id="PS00630">
    <property type="entry name" value="IMP_2"/>
    <property type="match status" value="1"/>
</dbReference>
<keyword evidence="11" id="KW-1185">Reference proteome</keyword>
<evidence type="ECO:0000256" key="4">
    <source>
        <dbReference type="ARBA" id="ARBA00009759"/>
    </source>
</evidence>
<dbReference type="GO" id="GO:0046854">
    <property type="term" value="P:phosphatidylinositol phosphate biosynthetic process"/>
    <property type="evidence" value="ECO:0007669"/>
    <property type="project" value="InterPro"/>
</dbReference>
<evidence type="ECO:0000256" key="9">
    <source>
        <dbReference type="RuleBase" id="RU364068"/>
    </source>
</evidence>
<feature type="binding site" evidence="8">
    <location>
        <position position="95"/>
    </location>
    <ligand>
        <name>Mg(2+)</name>
        <dbReference type="ChEBI" id="CHEBI:18420"/>
        <label>1</label>
        <note>catalytic</note>
    </ligand>
</feature>
<dbReference type="RefSeq" id="XP_028129525.1">
    <property type="nucleotide sequence ID" value="XM_028273724.1"/>
</dbReference>
<protein>
    <recommendedName>
        <fullName evidence="9">Inositol-1-monophosphatase</fullName>
        <ecNumber evidence="9">3.1.3.25</ecNumber>
    </recommendedName>
</protein>
<dbReference type="GO" id="GO:0006021">
    <property type="term" value="P:inositol biosynthetic process"/>
    <property type="evidence" value="ECO:0007669"/>
    <property type="project" value="UniProtKB-UniPathway"/>
</dbReference>
<comment type="cofactor">
    <cofactor evidence="2 8 9">
        <name>Mg(2+)</name>
        <dbReference type="ChEBI" id="CHEBI:18420"/>
    </cofactor>
</comment>
<dbReference type="EnsemblMetazoa" id="XM_028273724.2">
    <property type="protein sequence ID" value="XP_028129525.1"/>
    <property type="gene ID" value="LOC114325619"/>
</dbReference>
<gene>
    <name evidence="12" type="primary">LOC114325619</name>
</gene>
<dbReference type="PROSITE" id="PS00629">
    <property type="entry name" value="IMP_1"/>
    <property type="match status" value="1"/>
</dbReference>
<dbReference type="KEGG" id="dvv:114325619"/>
<dbReference type="FunFam" id="3.40.190.80:FF:000002">
    <property type="entry name" value="Inositol-1-monophosphatase"/>
    <property type="match status" value="1"/>
</dbReference>
<evidence type="ECO:0000256" key="3">
    <source>
        <dbReference type="ARBA" id="ARBA00005152"/>
    </source>
</evidence>
<evidence type="ECO:0000256" key="1">
    <source>
        <dbReference type="ARBA" id="ARBA00001033"/>
    </source>
</evidence>
<evidence type="ECO:0000313" key="10">
    <source>
        <dbReference type="EnsemblMetazoa" id="XP_028129525.1"/>
    </source>
</evidence>
<evidence type="ECO:0000256" key="7">
    <source>
        <dbReference type="ARBA" id="ARBA00022842"/>
    </source>
</evidence>
<dbReference type="EC" id="3.1.3.25" evidence="9"/>
<evidence type="ECO:0000313" key="12">
    <source>
        <dbReference type="RefSeq" id="XP_028129525.1"/>
    </source>
</evidence>
<dbReference type="Gene3D" id="3.40.190.80">
    <property type="match status" value="1"/>
</dbReference>
<dbReference type="GO" id="GO:0046872">
    <property type="term" value="F:metal ion binding"/>
    <property type="evidence" value="ECO:0007669"/>
    <property type="project" value="UniProtKB-KW"/>
</dbReference>
<sequence length="276" mass="30511">MSAEELDQYYETAVALAKRLGAIIKETALVRNKSTTSKLNRTDLVTETDKHIEKLLISTVNKEYPHHKIIGEESTFEGAECTLTDAPTWIVDPIDGTMNFVHSFPHSCISIALFVNKEPEIGIIYNPHLEQFFSARKGKGAFLNGEPISVSDTKTMADALVLTESFARENSVKEKVILENYKMLMRETHGPRSLGSAAMDMCMVACGAADAYYQYKLNIWDIAAGELIVKEAGGVVLDTDGSPLNRFAMRVLTANSEDVAQAIAKKLIQYDPITDQ</sequence>
<keyword evidence="7 8" id="KW-0460">Magnesium</keyword>
<comment type="catalytic activity">
    <reaction evidence="1 9">
        <text>a myo-inositol phosphate + H2O = myo-inositol + phosphate</text>
        <dbReference type="Rhea" id="RHEA:24056"/>
        <dbReference type="ChEBI" id="CHEBI:15377"/>
        <dbReference type="ChEBI" id="CHEBI:17268"/>
        <dbReference type="ChEBI" id="CHEBI:43474"/>
        <dbReference type="ChEBI" id="CHEBI:84139"/>
        <dbReference type="EC" id="3.1.3.25"/>
    </reaction>
</comment>
<dbReference type="InterPro" id="IPR000760">
    <property type="entry name" value="Inositol_monophosphatase-like"/>
</dbReference>
<accession>A0A6P7F7U6</accession>
<feature type="binding site" evidence="8">
    <location>
        <position position="221"/>
    </location>
    <ligand>
        <name>Mg(2+)</name>
        <dbReference type="ChEBI" id="CHEBI:18420"/>
        <label>1</label>
        <note>catalytic</note>
    </ligand>
</feature>
<evidence type="ECO:0000256" key="6">
    <source>
        <dbReference type="ARBA" id="ARBA00022801"/>
    </source>
</evidence>